<protein>
    <submittedName>
        <fullName evidence="1">Transthyretin family protein</fullName>
    </submittedName>
</protein>
<dbReference type="Proteomes" id="UP000215999">
    <property type="component" value="Unassembled WGS sequence"/>
</dbReference>
<name>A0ABX4FS86_9GAMM</name>
<reference evidence="1 2" key="1">
    <citation type="journal article" date="2016" name="Antonie Van Leeuwenhoek">
        <title>Photobacterium sanguinicancri sp. nov. isolated from marine animals.</title>
        <authorList>
            <person name="Gomez-Gil B."/>
            <person name="Roque A."/>
            <person name="Rotllant G."/>
            <person name="Romalde J.L."/>
            <person name="Doce A."/>
            <person name="Eggermont M."/>
            <person name="Defoirdt T."/>
        </authorList>
    </citation>
    <scope>NUCLEOTIDE SEQUENCE [LARGE SCALE GENOMIC DNA]</scope>
    <source>
        <strain evidence="1 2">CAIM 1827</strain>
    </source>
</reference>
<proteinExistence type="predicted"/>
<dbReference type="EMBL" id="NOIF01000540">
    <property type="protein sequence ID" value="OZS41225.1"/>
    <property type="molecule type" value="Genomic_DNA"/>
</dbReference>
<accession>A0ABX4FS86</accession>
<comment type="caution">
    <text evidence="1">The sequence shown here is derived from an EMBL/GenBank/DDBJ whole genome shotgun (WGS) entry which is preliminary data.</text>
</comment>
<sequence length="26" mass="2851">MAGYPDAKAVPFFPEIDPVFRVTDPA</sequence>
<feature type="non-terminal residue" evidence="1">
    <location>
        <position position="26"/>
    </location>
</feature>
<evidence type="ECO:0000313" key="2">
    <source>
        <dbReference type="Proteomes" id="UP000215999"/>
    </source>
</evidence>
<organism evidence="1 2">
    <name type="scientific">Photobacterium sanguinicancri</name>
    <dbReference type="NCBI Taxonomy" id="875932"/>
    <lineage>
        <taxon>Bacteria</taxon>
        <taxon>Pseudomonadati</taxon>
        <taxon>Pseudomonadota</taxon>
        <taxon>Gammaproteobacteria</taxon>
        <taxon>Vibrionales</taxon>
        <taxon>Vibrionaceae</taxon>
        <taxon>Photobacterium</taxon>
    </lineage>
</organism>
<evidence type="ECO:0000313" key="1">
    <source>
        <dbReference type="EMBL" id="OZS41225.1"/>
    </source>
</evidence>
<gene>
    <name evidence="1" type="ORF">ASV53_25005</name>
</gene>
<keyword evidence="2" id="KW-1185">Reference proteome</keyword>